<comment type="pathway">
    <text evidence="3">Lipid metabolism; phospholipid metabolism.</text>
</comment>
<dbReference type="AlphaFoldDB" id="A0AAD9L585"/>
<evidence type="ECO:0000256" key="9">
    <source>
        <dbReference type="ARBA" id="ARBA00022989"/>
    </source>
</evidence>
<evidence type="ECO:0000256" key="11">
    <source>
        <dbReference type="ARBA" id="ARBA00023136"/>
    </source>
</evidence>
<keyword evidence="12" id="KW-0594">Phospholipid biosynthesis</keyword>
<keyword evidence="21" id="KW-1185">Reference proteome</keyword>
<dbReference type="GO" id="GO:0030258">
    <property type="term" value="P:lipid modification"/>
    <property type="evidence" value="ECO:0007669"/>
    <property type="project" value="TreeGrafter"/>
</dbReference>
<proteinExistence type="inferred from homology"/>
<dbReference type="GO" id="GO:0071617">
    <property type="term" value="F:lysophospholipid acyltransferase activity"/>
    <property type="evidence" value="ECO:0007669"/>
    <property type="project" value="TreeGrafter"/>
</dbReference>
<keyword evidence="11 19" id="KW-0472">Membrane</keyword>
<comment type="caution">
    <text evidence="20">The sequence shown here is derived from an EMBL/GenBank/DDBJ whole genome shotgun (WGS) entry which is preliminary data.</text>
</comment>
<dbReference type="GO" id="GO:0016020">
    <property type="term" value="C:membrane"/>
    <property type="evidence" value="ECO:0007669"/>
    <property type="project" value="UniProtKB-SubCell"/>
</dbReference>
<feature type="transmembrane region" description="Helical" evidence="19">
    <location>
        <begin position="25"/>
        <end position="44"/>
    </location>
</feature>
<dbReference type="PANTHER" id="PTHR13906:SF14">
    <property type="entry name" value="LYSOPHOSPHOLIPID ACYLTRANSFERASE 5"/>
    <property type="match status" value="1"/>
</dbReference>
<comment type="subcellular location">
    <subcellularLocation>
        <location evidence="2">Endoplasmic reticulum</location>
    </subcellularLocation>
    <subcellularLocation>
        <location evidence="1">Membrane</location>
        <topology evidence="1">Multi-pass membrane protein</topology>
    </subcellularLocation>
</comment>
<feature type="transmembrane region" description="Helical" evidence="19">
    <location>
        <begin position="211"/>
        <end position="232"/>
    </location>
</feature>
<dbReference type="GO" id="GO:0005783">
    <property type="term" value="C:endoplasmic reticulum"/>
    <property type="evidence" value="ECO:0007669"/>
    <property type="project" value="UniProtKB-SubCell"/>
</dbReference>
<keyword evidence="13" id="KW-1208">Phospholipid metabolism</keyword>
<keyword evidence="7 19" id="KW-0812">Transmembrane</keyword>
<evidence type="ECO:0000256" key="3">
    <source>
        <dbReference type="ARBA" id="ARBA00005074"/>
    </source>
</evidence>
<dbReference type="EC" id="2.3.1.n6" evidence="17"/>
<dbReference type="Pfam" id="PF03062">
    <property type="entry name" value="MBOAT"/>
    <property type="match status" value="1"/>
</dbReference>
<keyword evidence="8" id="KW-0256">Endoplasmic reticulum</keyword>
<dbReference type="GO" id="GO:0006656">
    <property type="term" value="P:phosphatidylcholine biosynthetic process"/>
    <property type="evidence" value="ECO:0007669"/>
    <property type="project" value="TreeGrafter"/>
</dbReference>
<keyword evidence="9 19" id="KW-1133">Transmembrane helix</keyword>
<sequence length="474" mass="54033">MEPKESGIVASVAESIGTCPDSLRLIVSLLAGYPLAFFHRYFLYGKAQDLQHIYFVVTGLALGYFNFGPNVLHTAVNILIIYVLLRVNGGTVMSVVLSFIINMTYLLVGYYVNMTGVYNIAWTTPHCVLTLRLIALTFDIYDGKRKKESLSEEQKETAIALPSLLEIAGQNYFFGGFLVGPLYSMKRYLDFTKGAFSDSVTGGRPNCVTPALLRLLAALFYAFTCQVGLYYIPENYLLQPAFQELCYINKILVIALYSKVVLHKYLTCWLMAEGCCILVGLTYHGKDENGNELWDGCANIRIRRYERASTMQELIQSFNVNTNRWMSKYVFKRLKFLGSREASQSITLAFLALWHGFYSGYFMTFSIEFLLVKFEKEAGPLLGDTTLVHLLRSNIIGRILLWSMKKVYTHFMLGYALVAFCLFTFDKYWHVYRTVYFLLHVVLVSWVVIHPQLVKNSKHEQNGRVQGPVESDPL</sequence>
<evidence type="ECO:0000256" key="18">
    <source>
        <dbReference type="ARBA" id="ARBA00039721"/>
    </source>
</evidence>
<evidence type="ECO:0000256" key="13">
    <source>
        <dbReference type="ARBA" id="ARBA00023264"/>
    </source>
</evidence>
<feature type="transmembrane region" description="Helical" evidence="19">
    <location>
        <begin position="64"/>
        <end position="85"/>
    </location>
</feature>
<evidence type="ECO:0000256" key="17">
    <source>
        <dbReference type="ARBA" id="ARBA00038923"/>
    </source>
</evidence>
<keyword evidence="14" id="KW-0012">Acyltransferase</keyword>
<feature type="transmembrane region" description="Helical" evidence="19">
    <location>
        <begin position="431"/>
        <end position="449"/>
    </location>
</feature>
<keyword evidence="6" id="KW-0808">Transferase</keyword>
<name>A0AAD9L585_RIDPI</name>
<accession>A0AAD9L585</accession>
<feature type="transmembrane region" description="Helical" evidence="19">
    <location>
        <begin position="346"/>
        <end position="372"/>
    </location>
</feature>
<gene>
    <name evidence="20" type="ORF">NP493_318g04061</name>
</gene>
<evidence type="ECO:0000256" key="4">
    <source>
        <dbReference type="ARBA" id="ARBA00010323"/>
    </source>
</evidence>
<evidence type="ECO:0000256" key="7">
    <source>
        <dbReference type="ARBA" id="ARBA00022692"/>
    </source>
</evidence>
<evidence type="ECO:0000256" key="6">
    <source>
        <dbReference type="ARBA" id="ARBA00022679"/>
    </source>
</evidence>
<evidence type="ECO:0000256" key="10">
    <source>
        <dbReference type="ARBA" id="ARBA00023098"/>
    </source>
</evidence>
<evidence type="ECO:0000256" key="14">
    <source>
        <dbReference type="ARBA" id="ARBA00023315"/>
    </source>
</evidence>
<keyword evidence="5" id="KW-0444">Lipid biosynthesis</keyword>
<dbReference type="InterPro" id="IPR004299">
    <property type="entry name" value="MBOAT_fam"/>
</dbReference>
<evidence type="ECO:0000256" key="5">
    <source>
        <dbReference type="ARBA" id="ARBA00022516"/>
    </source>
</evidence>
<evidence type="ECO:0000313" key="20">
    <source>
        <dbReference type="EMBL" id="KAK2183141.1"/>
    </source>
</evidence>
<dbReference type="EC" id="2.3.1.23" evidence="16"/>
<protein>
    <recommendedName>
        <fullName evidence="18">Lysophospholipid acyltransferase 5</fullName>
        <ecNumber evidence="16">2.3.1.23</ecNumber>
        <ecNumber evidence="17">2.3.1.n6</ecNumber>
    </recommendedName>
</protein>
<evidence type="ECO:0000256" key="1">
    <source>
        <dbReference type="ARBA" id="ARBA00004141"/>
    </source>
</evidence>
<dbReference type="EMBL" id="JAODUO010000322">
    <property type="protein sequence ID" value="KAK2183141.1"/>
    <property type="molecule type" value="Genomic_DNA"/>
</dbReference>
<evidence type="ECO:0000256" key="16">
    <source>
        <dbReference type="ARBA" id="ARBA00026120"/>
    </source>
</evidence>
<evidence type="ECO:0000256" key="2">
    <source>
        <dbReference type="ARBA" id="ARBA00004240"/>
    </source>
</evidence>
<feature type="transmembrane region" description="Helical" evidence="19">
    <location>
        <begin position="407"/>
        <end position="425"/>
    </location>
</feature>
<comment type="similarity">
    <text evidence="4">Belongs to the membrane-bound acyltransferase family.</text>
</comment>
<reference evidence="20" key="1">
    <citation type="journal article" date="2023" name="Mol. Biol. Evol.">
        <title>Third-Generation Sequencing Reveals the Adaptive Role of the Epigenome in Three Deep-Sea Polychaetes.</title>
        <authorList>
            <person name="Perez M."/>
            <person name="Aroh O."/>
            <person name="Sun Y."/>
            <person name="Lan Y."/>
            <person name="Juniper S.K."/>
            <person name="Young C.R."/>
            <person name="Angers B."/>
            <person name="Qian P.Y."/>
        </authorList>
    </citation>
    <scope>NUCLEOTIDE SEQUENCE</scope>
    <source>
        <strain evidence="20">R07B-5</strain>
    </source>
</reference>
<evidence type="ECO:0000256" key="15">
    <source>
        <dbReference type="ARBA" id="ARBA00025707"/>
    </source>
</evidence>
<dbReference type="Proteomes" id="UP001209878">
    <property type="component" value="Unassembled WGS sequence"/>
</dbReference>
<dbReference type="InterPro" id="IPR049941">
    <property type="entry name" value="LPLAT_7/PORCN-like"/>
</dbReference>
<keyword evidence="10" id="KW-0443">Lipid metabolism</keyword>
<evidence type="ECO:0000256" key="19">
    <source>
        <dbReference type="SAM" id="Phobius"/>
    </source>
</evidence>
<dbReference type="GO" id="GO:0047184">
    <property type="term" value="F:1-acylglycerophosphocholine O-acyltransferase activity"/>
    <property type="evidence" value="ECO:0007669"/>
    <property type="project" value="UniProtKB-EC"/>
</dbReference>
<feature type="transmembrane region" description="Helical" evidence="19">
    <location>
        <begin position="92"/>
        <end position="112"/>
    </location>
</feature>
<evidence type="ECO:0000256" key="8">
    <source>
        <dbReference type="ARBA" id="ARBA00022824"/>
    </source>
</evidence>
<dbReference type="PANTHER" id="PTHR13906">
    <property type="entry name" value="PORCUPINE"/>
    <property type="match status" value="1"/>
</dbReference>
<comment type="pathway">
    <text evidence="15">Phospholipid metabolism.</text>
</comment>
<evidence type="ECO:0000313" key="21">
    <source>
        <dbReference type="Proteomes" id="UP001209878"/>
    </source>
</evidence>
<evidence type="ECO:0000256" key="12">
    <source>
        <dbReference type="ARBA" id="ARBA00023209"/>
    </source>
</evidence>
<organism evidence="20 21">
    <name type="scientific">Ridgeia piscesae</name>
    <name type="common">Tubeworm</name>
    <dbReference type="NCBI Taxonomy" id="27915"/>
    <lineage>
        <taxon>Eukaryota</taxon>
        <taxon>Metazoa</taxon>
        <taxon>Spiralia</taxon>
        <taxon>Lophotrochozoa</taxon>
        <taxon>Annelida</taxon>
        <taxon>Polychaeta</taxon>
        <taxon>Sedentaria</taxon>
        <taxon>Canalipalpata</taxon>
        <taxon>Sabellida</taxon>
        <taxon>Siboglinidae</taxon>
        <taxon>Ridgeia</taxon>
    </lineage>
</organism>